<evidence type="ECO:0000256" key="6">
    <source>
        <dbReference type="ARBA" id="ARBA00047407"/>
    </source>
</evidence>
<feature type="active site" description="Charge relay system" evidence="7">
    <location>
        <position position="118"/>
    </location>
</feature>
<sequence length="451" mass="48429">MLRKTSRLLTQTSRDAYNSIIVSRLAVFNSLGALANTAFIVKDNISTTDEPTSCGSPMLKEYVSPFNASVVKLLEDAGLTMAGKSNLDEFGMGSGTTFSVHGPTINPRYSEKRVCGGSSGGSAAAVAAELADFALGTDTGGSVRQPASYCGIVGFKPTYGRISRYGVVAYAQGFDTVGILAREVATAERVFKVLNKYDEKDITSLPQSIRDQITSNKRDTTSLVIGVPKELLLAEISEDVTVQFEKVLTRLMDLGHTIKPVSIPSIGKLLSAYYTLATAEAASNLSRFDGIVYGSDSDFSSGMDRIAHNRSVGFGAEVQRRIVLGNYTLSSESGDYFLRATRVRRQLVQELNDIFIMANPLTGEAGNPGGCDLLISPTAFGRAPLLEEFESDTQSNFLNGYINDVLTIPGSMAGLPSISVPCEDKDFGVQIMGQFGDDMKVLEAAEIVERK</sequence>
<evidence type="ECO:0000256" key="1">
    <source>
        <dbReference type="ARBA" id="ARBA00008069"/>
    </source>
</evidence>
<keyword evidence="4 7" id="KW-0067">ATP-binding</keyword>
<dbReference type="EC" id="6.3.5.7" evidence="7"/>
<reference evidence="9 10" key="1">
    <citation type="submission" date="2016-10" db="EMBL/GenBank/DDBJ databases">
        <authorList>
            <person name="de Groot N.N."/>
        </authorList>
    </citation>
    <scope>NUCLEOTIDE SEQUENCE [LARGE SCALE GENOMIC DNA]</scope>
    <source>
        <strain evidence="9 10">CBS 141442</strain>
    </source>
</reference>
<dbReference type="OrthoDB" id="421993at2759"/>
<dbReference type="InterPro" id="IPR036928">
    <property type="entry name" value="AS_sf"/>
</dbReference>
<dbReference type="InterPro" id="IPR004412">
    <property type="entry name" value="GatA"/>
</dbReference>
<feature type="domain" description="Amidase" evidence="8">
    <location>
        <begin position="30"/>
        <end position="442"/>
    </location>
</feature>
<dbReference type="SUPFAM" id="SSF75304">
    <property type="entry name" value="Amidase signature (AS) enzymes"/>
    <property type="match status" value="1"/>
</dbReference>
<evidence type="ECO:0000313" key="9">
    <source>
        <dbReference type="EMBL" id="SGZ46948.1"/>
    </source>
</evidence>
<dbReference type="Pfam" id="PF01425">
    <property type="entry name" value="Amidase"/>
    <property type="match status" value="1"/>
</dbReference>
<dbReference type="Gene3D" id="3.90.1300.10">
    <property type="entry name" value="Amidase signature (AS) domain"/>
    <property type="match status" value="1"/>
</dbReference>
<evidence type="ECO:0000256" key="2">
    <source>
        <dbReference type="ARBA" id="ARBA00022598"/>
    </source>
</evidence>
<dbReference type="HAMAP" id="MF_00120">
    <property type="entry name" value="GatA"/>
    <property type="match status" value="1"/>
</dbReference>
<organism evidence="9 10">
    <name type="scientific">Sungouiella intermedia</name>
    <dbReference type="NCBI Taxonomy" id="45354"/>
    <lineage>
        <taxon>Eukaryota</taxon>
        <taxon>Fungi</taxon>
        <taxon>Dikarya</taxon>
        <taxon>Ascomycota</taxon>
        <taxon>Saccharomycotina</taxon>
        <taxon>Pichiomycetes</taxon>
        <taxon>Metschnikowiaceae</taxon>
        <taxon>Sungouiella</taxon>
    </lineage>
</organism>
<feature type="active site" description="Acyl-ester intermediate" evidence="7">
    <location>
        <position position="142"/>
    </location>
</feature>
<gene>
    <name evidence="7" type="primary">HER2</name>
    <name evidence="9" type="ORF">SAMEA4029010_CIC11G00000000819</name>
</gene>
<comment type="function">
    <text evidence="7">Allows the formation of correctly charged Gln-tRNA(Gln) through the transamidation of misacylated Glu-tRNA(Gln) in the mitochondria. The reaction takes place in the presence of glutamine and ATP through an activated gamma-phospho-Glu-tRNA(Gln).</text>
</comment>
<comment type="similarity">
    <text evidence="1 7">Belongs to the amidase family. GatA subfamily.</text>
</comment>
<evidence type="ECO:0000259" key="8">
    <source>
        <dbReference type="Pfam" id="PF01425"/>
    </source>
</evidence>
<keyword evidence="2 7" id="KW-0436">Ligase</keyword>
<name>A0A1L0B7T5_9ASCO</name>
<evidence type="ECO:0000256" key="5">
    <source>
        <dbReference type="ARBA" id="ARBA00022917"/>
    </source>
</evidence>
<evidence type="ECO:0000256" key="4">
    <source>
        <dbReference type="ARBA" id="ARBA00022840"/>
    </source>
</evidence>
<keyword evidence="10" id="KW-1185">Reference proteome</keyword>
<accession>A0A1L0B7T5</accession>
<evidence type="ECO:0000256" key="3">
    <source>
        <dbReference type="ARBA" id="ARBA00022741"/>
    </source>
</evidence>
<dbReference type="GO" id="GO:0050567">
    <property type="term" value="F:glutaminyl-tRNA synthase (glutamine-hydrolyzing) activity"/>
    <property type="evidence" value="ECO:0007669"/>
    <property type="project" value="UniProtKB-UniRule"/>
</dbReference>
<keyword evidence="5 7" id="KW-0648">Protein biosynthesis</keyword>
<dbReference type="EMBL" id="LT635756">
    <property type="protein sequence ID" value="SGZ46948.1"/>
    <property type="molecule type" value="Genomic_DNA"/>
</dbReference>
<dbReference type="GO" id="GO:0070681">
    <property type="term" value="P:glutaminyl-tRNAGln biosynthesis via transamidation"/>
    <property type="evidence" value="ECO:0007669"/>
    <property type="project" value="UniProtKB-UniRule"/>
</dbReference>
<evidence type="ECO:0000256" key="7">
    <source>
        <dbReference type="HAMAP-Rule" id="MF_03150"/>
    </source>
</evidence>
<dbReference type="PANTHER" id="PTHR11895:SF7">
    <property type="entry name" value="GLUTAMYL-TRNA(GLN) AMIDOTRANSFERASE SUBUNIT A, MITOCHONDRIAL"/>
    <property type="match status" value="1"/>
</dbReference>
<comment type="subunit">
    <text evidence="7">Subunit of the heterotrimeric GatFAB amidotransferase (AdT) complex, composed of A, B and F subunits.</text>
</comment>
<dbReference type="PROSITE" id="PS00571">
    <property type="entry name" value="AMIDASES"/>
    <property type="match status" value="1"/>
</dbReference>
<protein>
    <recommendedName>
        <fullName evidence="7">Glutamyl-tRNA(Gln) amidotransferase subunit A, mitochondrial</fullName>
        <shortName evidence="7">Glu-AdT subunit A</shortName>
        <ecNumber evidence="7">6.3.5.7</ecNumber>
    </recommendedName>
</protein>
<comment type="subcellular location">
    <subcellularLocation>
        <location evidence="7">Mitochondrion</location>
    </subcellularLocation>
</comment>
<evidence type="ECO:0000313" key="10">
    <source>
        <dbReference type="Proteomes" id="UP000182334"/>
    </source>
</evidence>
<comment type="catalytic activity">
    <reaction evidence="6 7">
        <text>L-glutamyl-tRNA(Gln) + L-glutamine + ATP + H2O = L-glutaminyl-tRNA(Gln) + L-glutamate + ADP + phosphate + H(+)</text>
        <dbReference type="Rhea" id="RHEA:17521"/>
        <dbReference type="Rhea" id="RHEA-COMP:9681"/>
        <dbReference type="Rhea" id="RHEA-COMP:9684"/>
        <dbReference type="ChEBI" id="CHEBI:15377"/>
        <dbReference type="ChEBI" id="CHEBI:15378"/>
        <dbReference type="ChEBI" id="CHEBI:29985"/>
        <dbReference type="ChEBI" id="CHEBI:30616"/>
        <dbReference type="ChEBI" id="CHEBI:43474"/>
        <dbReference type="ChEBI" id="CHEBI:58359"/>
        <dbReference type="ChEBI" id="CHEBI:78520"/>
        <dbReference type="ChEBI" id="CHEBI:78521"/>
        <dbReference type="ChEBI" id="CHEBI:456216"/>
        <dbReference type="EC" id="6.3.5.7"/>
    </reaction>
</comment>
<keyword evidence="7" id="KW-0496">Mitochondrion</keyword>
<dbReference type="GO" id="GO:0032543">
    <property type="term" value="P:mitochondrial translation"/>
    <property type="evidence" value="ECO:0007669"/>
    <property type="project" value="UniProtKB-UniRule"/>
</dbReference>
<dbReference type="GO" id="GO:0005739">
    <property type="term" value="C:mitochondrion"/>
    <property type="evidence" value="ECO:0007669"/>
    <property type="project" value="UniProtKB-SubCell"/>
</dbReference>
<dbReference type="InterPro" id="IPR000120">
    <property type="entry name" value="Amidase"/>
</dbReference>
<dbReference type="GO" id="GO:0005524">
    <property type="term" value="F:ATP binding"/>
    <property type="evidence" value="ECO:0007669"/>
    <property type="project" value="UniProtKB-KW"/>
</dbReference>
<keyword evidence="3 7" id="KW-0547">Nucleotide-binding</keyword>
<dbReference type="InterPro" id="IPR023631">
    <property type="entry name" value="Amidase_dom"/>
</dbReference>
<feature type="active site" description="Charge relay system" evidence="7">
    <location>
        <position position="42"/>
    </location>
</feature>
<dbReference type="Proteomes" id="UP000182334">
    <property type="component" value="Chromosome I"/>
</dbReference>
<dbReference type="AlphaFoldDB" id="A0A1L0B7T5"/>
<dbReference type="STRING" id="45354.A0A1L0B7T5"/>
<dbReference type="PANTHER" id="PTHR11895">
    <property type="entry name" value="TRANSAMIDASE"/>
    <property type="match status" value="1"/>
</dbReference>
<proteinExistence type="inferred from homology"/>
<dbReference type="InterPro" id="IPR020556">
    <property type="entry name" value="Amidase_CS"/>
</dbReference>
<dbReference type="GO" id="GO:0030956">
    <property type="term" value="C:glutamyl-tRNA(Gln) amidotransferase complex"/>
    <property type="evidence" value="ECO:0007669"/>
    <property type="project" value="UniProtKB-UniRule"/>
</dbReference>